<name>A0AA50H9A9_9HYPH</name>
<dbReference type="RefSeq" id="WP_306041550.1">
    <property type="nucleotide sequence ID" value="NZ_CP132307.1"/>
</dbReference>
<dbReference type="CDD" id="cd02440">
    <property type="entry name" value="AdoMet_MTases"/>
    <property type="match status" value="1"/>
</dbReference>
<dbReference type="GO" id="GO:0032259">
    <property type="term" value="P:methylation"/>
    <property type="evidence" value="ECO:0007669"/>
    <property type="project" value="UniProtKB-KW"/>
</dbReference>
<protein>
    <submittedName>
        <fullName evidence="1">Class I SAM-dependent methyltransferase</fullName>
        <ecNumber evidence="1">2.1.1.-</ecNumber>
    </submittedName>
</protein>
<accession>A0AA50H9A9</accession>
<dbReference type="EC" id="2.1.1.-" evidence="1"/>
<keyword evidence="2" id="KW-1185">Reference proteome</keyword>
<evidence type="ECO:0000313" key="2">
    <source>
        <dbReference type="Proteomes" id="UP001234585"/>
    </source>
</evidence>
<reference evidence="1 2" key="1">
    <citation type="submission" date="2023-08" db="EMBL/GenBank/DDBJ databases">
        <title>Pathogen: clinical or host-associated sample.</title>
        <authorList>
            <person name="Hergert J."/>
            <person name="Casey R."/>
            <person name="Wagner J."/>
            <person name="Young E.L."/>
            <person name="Oakeson K.F."/>
        </authorList>
    </citation>
    <scope>NUCLEOTIDE SEQUENCE [LARGE SCALE GENOMIC DNA]</scope>
    <source>
        <strain evidence="1 2">1760953</strain>
        <plasmid evidence="1 2">unnamed5</plasmid>
    </source>
</reference>
<dbReference type="EMBL" id="CP132307">
    <property type="protein sequence ID" value="WLS01209.1"/>
    <property type="molecule type" value="Genomic_DNA"/>
</dbReference>
<gene>
    <name evidence="1" type="ORF">Q9313_27225</name>
</gene>
<dbReference type="SUPFAM" id="SSF53335">
    <property type="entry name" value="S-adenosyl-L-methionine-dependent methyltransferases"/>
    <property type="match status" value="1"/>
</dbReference>
<keyword evidence="1" id="KW-0489">Methyltransferase</keyword>
<evidence type="ECO:0000313" key="1">
    <source>
        <dbReference type="EMBL" id="WLS01209.1"/>
    </source>
</evidence>
<dbReference type="AlphaFoldDB" id="A0AA50H9A9"/>
<proteinExistence type="predicted"/>
<dbReference type="Gene3D" id="3.40.50.150">
    <property type="entry name" value="Vaccinia Virus protein VP39"/>
    <property type="match status" value="1"/>
</dbReference>
<dbReference type="InterPro" id="IPR029063">
    <property type="entry name" value="SAM-dependent_MTases_sf"/>
</dbReference>
<keyword evidence="1" id="KW-0808">Transferase</keyword>
<dbReference type="GO" id="GO:0008168">
    <property type="term" value="F:methyltransferase activity"/>
    <property type="evidence" value="ECO:0007669"/>
    <property type="project" value="UniProtKB-KW"/>
</dbReference>
<geneLocation type="plasmid" evidence="1 2">
    <name>unnamed5</name>
</geneLocation>
<dbReference type="Proteomes" id="UP001234585">
    <property type="component" value="Plasmid unnamed5"/>
</dbReference>
<sequence>MTVDPETIERWRNAPRLTSFAPFFERTASGRGGAPDLAQPQPDLSLMDFDLDCAVFADTHTRLFGIFDQHYYASIPYRLEEECRLGAAVLSFALQNWARAMMPTTIYTLGTGTGCLARSLAALGGGRIKTLCCSPTPANREAFLARRGSEHTHFFLGPFFELDDDRYASDSDLSPFRDGFDVLFEDTTFQMYDQDRVKQLEFVVPRIRQGGVLVQVQKLAHEDAAVYAERERQKDELFKARYFSQEHISEKKAEILNTMTACQVDLSTTTAALRAFFRYSVVTWNSGNFYMIASSNSRASLVELISLMLKPAMPPAFCYEPLPLVVIDTESDPLGPELSWRSATATAAVAPRRSLSS</sequence>
<keyword evidence="1" id="KW-0614">Plasmid</keyword>
<organism evidence="1 2">
    <name type="scientific">Shinella sumterensis</name>
    <dbReference type="NCBI Taxonomy" id="1967501"/>
    <lineage>
        <taxon>Bacteria</taxon>
        <taxon>Pseudomonadati</taxon>
        <taxon>Pseudomonadota</taxon>
        <taxon>Alphaproteobacteria</taxon>
        <taxon>Hyphomicrobiales</taxon>
        <taxon>Rhizobiaceae</taxon>
        <taxon>Shinella</taxon>
    </lineage>
</organism>